<dbReference type="GO" id="GO:0016020">
    <property type="term" value="C:membrane"/>
    <property type="evidence" value="ECO:0007669"/>
    <property type="project" value="UniProtKB-SubCell"/>
</dbReference>
<gene>
    <name evidence="9" type="ORF">BTO13_08225</name>
</gene>
<keyword evidence="4 7" id="KW-0812">Transmembrane</keyword>
<keyword evidence="5 7" id="KW-1133">Transmembrane helix</keyword>
<dbReference type="PANTHER" id="PTHR30576">
    <property type="entry name" value="COLANIC BIOSYNTHESIS UDP-GLUCOSE LIPID CARRIER TRANSFERASE"/>
    <property type="match status" value="1"/>
</dbReference>
<evidence type="ECO:0000256" key="3">
    <source>
        <dbReference type="ARBA" id="ARBA00022679"/>
    </source>
</evidence>
<dbReference type="InterPro" id="IPR003362">
    <property type="entry name" value="Bact_transf"/>
</dbReference>
<name>A0A2S7WCA0_9FLAO</name>
<comment type="caution">
    <text evidence="9">The sequence shown here is derived from an EMBL/GenBank/DDBJ whole genome shotgun (WGS) entry which is preliminary data.</text>
</comment>
<protein>
    <submittedName>
        <fullName evidence="9">Undecaprenyl-phosphate glucose phosphotransferase</fullName>
    </submittedName>
</protein>
<dbReference type="Pfam" id="PF13727">
    <property type="entry name" value="CoA_binding_3"/>
    <property type="match status" value="1"/>
</dbReference>
<feature type="transmembrane region" description="Helical" evidence="7">
    <location>
        <begin position="74"/>
        <end position="92"/>
    </location>
</feature>
<evidence type="ECO:0000256" key="6">
    <source>
        <dbReference type="ARBA" id="ARBA00023136"/>
    </source>
</evidence>
<evidence type="ECO:0000256" key="7">
    <source>
        <dbReference type="SAM" id="Phobius"/>
    </source>
</evidence>
<dbReference type="AlphaFoldDB" id="A0A2S7WCA0"/>
<dbReference type="EMBL" id="MSCL01000001">
    <property type="protein sequence ID" value="PQJ75233.1"/>
    <property type="molecule type" value="Genomic_DNA"/>
</dbReference>
<reference evidence="9 10" key="1">
    <citation type="submission" date="2016-12" db="EMBL/GenBank/DDBJ databases">
        <title>Trade-off between light-utilization and light-protection in marine flavobacteria.</title>
        <authorList>
            <person name="Kumagai Y."/>
            <person name="Yoshizawa S."/>
            <person name="Kogure K."/>
            <person name="Iwasaki W."/>
        </authorList>
    </citation>
    <scope>NUCLEOTIDE SEQUENCE [LARGE SCALE GENOMIC DNA]</scope>
    <source>
        <strain evidence="9 10">KCTC 22729</strain>
    </source>
</reference>
<organism evidence="9 10">
    <name type="scientific">Polaribacter gangjinensis</name>
    <dbReference type="NCBI Taxonomy" id="574710"/>
    <lineage>
        <taxon>Bacteria</taxon>
        <taxon>Pseudomonadati</taxon>
        <taxon>Bacteroidota</taxon>
        <taxon>Flavobacteriia</taxon>
        <taxon>Flavobacteriales</taxon>
        <taxon>Flavobacteriaceae</taxon>
    </lineage>
</organism>
<dbReference type="RefSeq" id="WP_170039559.1">
    <property type="nucleotide sequence ID" value="NZ_CP150662.1"/>
</dbReference>
<dbReference type="GO" id="GO:0016780">
    <property type="term" value="F:phosphotransferase activity, for other substituted phosphate groups"/>
    <property type="evidence" value="ECO:0007669"/>
    <property type="project" value="TreeGrafter"/>
</dbReference>
<evidence type="ECO:0000259" key="8">
    <source>
        <dbReference type="Pfam" id="PF02397"/>
    </source>
</evidence>
<evidence type="ECO:0000256" key="4">
    <source>
        <dbReference type="ARBA" id="ARBA00022692"/>
    </source>
</evidence>
<comment type="similarity">
    <text evidence="2">Belongs to the bacterial sugar transferase family.</text>
</comment>
<keyword evidence="3 9" id="KW-0808">Transferase</keyword>
<dbReference type="Pfam" id="PF02397">
    <property type="entry name" value="Bac_transf"/>
    <property type="match status" value="1"/>
</dbReference>
<sequence length="453" mass="53649">MFAKIKKYSILISPLIILFDLVTINTVVYLFSDIEILNLKFSAYLTLLWLLISIYTKFYYVYRYTHLLTLLKLLFTQFFIFTLAFFSYFSIFEEGHVVSKQSNIFFSIIIFITLFKFLTFFLLKYYRQIGNNYRRVVIFGQSKSAQSVASLFNKRQDFGYRFHGFFSDKQSKLNKHIGTIKEGLEFIEKNEIDEVYCEEESLAIHKIHEIRKFCDKRKIMFRLIPENKAIYSKDFTLEYYGTLPIIKPKELPFEKIETHIIKRLFDIIFSLIICIFLLSWLLPILWIVVKIDSRGNFFFKQKRDGIKGRQFYCYKIRSMKNNDLADKISASKNDHRLTKVGAFLRKTSLDELPQFFNVLLGDMSVVGPRPHINVQTEKYLLEIENYILRNSVKPGITGLAQVSGYRGEIKEKSDIENRVRLDIFYIENWSLFLDIKIIVLTVLNVFKGQDKAY</sequence>
<keyword evidence="10" id="KW-1185">Reference proteome</keyword>
<feature type="domain" description="Bacterial sugar transferase" evidence="8">
    <location>
        <begin position="262"/>
        <end position="447"/>
    </location>
</feature>
<feature type="transmembrane region" description="Helical" evidence="7">
    <location>
        <begin position="104"/>
        <end position="126"/>
    </location>
</feature>
<evidence type="ECO:0000256" key="1">
    <source>
        <dbReference type="ARBA" id="ARBA00004141"/>
    </source>
</evidence>
<dbReference type="Proteomes" id="UP000237608">
    <property type="component" value="Unassembled WGS sequence"/>
</dbReference>
<proteinExistence type="inferred from homology"/>
<evidence type="ECO:0000256" key="5">
    <source>
        <dbReference type="ARBA" id="ARBA00022989"/>
    </source>
</evidence>
<feature type="transmembrane region" description="Helical" evidence="7">
    <location>
        <begin position="12"/>
        <end position="31"/>
    </location>
</feature>
<feature type="transmembrane region" description="Helical" evidence="7">
    <location>
        <begin position="43"/>
        <end position="62"/>
    </location>
</feature>
<dbReference type="NCBIfam" id="TIGR03025">
    <property type="entry name" value="EPS_sugtrans"/>
    <property type="match status" value="1"/>
</dbReference>
<comment type="subcellular location">
    <subcellularLocation>
        <location evidence="1">Membrane</location>
        <topology evidence="1">Multi-pass membrane protein</topology>
    </subcellularLocation>
</comment>
<keyword evidence="6 7" id="KW-0472">Membrane</keyword>
<dbReference type="Gene3D" id="3.40.50.720">
    <property type="entry name" value="NAD(P)-binding Rossmann-like Domain"/>
    <property type="match status" value="1"/>
</dbReference>
<feature type="transmembrane region" description="Helical" evidence="7">
    <location>
        <begin position="264"/>
        <end position="289"/>
    </location>
</feature>
<evidence type="ECO:0000256" key="2">
    <source>
        <dbReference type="ARBA" id="ARBA00006464"/>
    </source>
</evidence>
<evidence type="ECO:0000313" key="9">
    <source>
        <dbReference type="EMBL" id="PQJ75233.1"/>
    </source>
</evidence>
<dbReference type="InterPro" id="IPR017475">
    <property type="entry name" value="EPS_sugar_tfrase"/>
</dbReference>
<evidence type="ECO:0000313" key="10">
    <source>
        <dbReference type="Proteomes" id="UP000237608"/>
    </source>
</evidence>
<accession>A0A2S7WCA0</accession>
<dbReference type="PANTHER" id="PTHR30576:SF0">
    <property type="entry name" value="UNDECAPRENYL-PHOSPHATE N-ACETYLGALACTOSAMINYL 1-PHOSPHATE TRANSFERASE-RELATED"/>
    <property type="match status" value="1"/>
</dbReference>